<keyword evidence="4" id="KW-0175">Coiled coil</keyword>
<dbReference type="PANTHER" id="PTHR30408:SF12">
    <property type="entry name" value="TYPE I RESTRICTION ENZYME MJAVIII SPECIFICITY SUBUNIT"/>
    <property type="match status" value="1"/>
</dbReference>
<dbReference type="AlphaFoldDB" id="A1ZTI8"/>
<keyword evidence="7" id="KW-1185">Reference proteome</keyword>
<dbReference type="GO" id="GO:0003677">
    <property type="term" value="F:DNA binding"/>
    <property type="evidence" value="ECO:0007669"/>
    <property type="project" value="UniProtKB-KW"/>
</dbReference>
<evidence type="ECO:0000256" key="3">
    <source>
        <dbReference type="ARBA" id="ARBA00023125"/>
    </source>
</evidence>
<dbReference type="InterPro" id="IPR044946">
    <property type="entry name" value="Restrct_endonuc_typeI_TRD_sf"/>
</dbReference>
<dbReference type="SUPFAM" id="SSF116734">
    <property type="entry name" value="DNA methylase specificity domain"/>
    <property type="match status" value="2"/>
</dbReference>
<feature type="coiled-coil region" evidence="4">
    <location>
        <begin position="379"/>
        <end position="409"/>
    </location>
</feature>
<reference evidence="6 7" key="1">
    <citation type="submission" date="2007-01" db="EMBL/GenBank/DDBJ databases">
        <authorList>
            <person name="Haygood M."/>
            <person name="Podell S."/>
            <person name="Anderson C."/>
            <person name="Hopkinson B."/>
            <person name="Roe K."/>
            <person name="Barbeau K."/>
            <person name="Gaasterland T."/>
            <person name="Ferriera S."/>
            <person name="Johnson J."/>
            <person name="Kravitz S."/>
            <person name="Beeson K."/>
            <person name="Sutton G."/>
            <person name="Rogers Y.-H."/>
            <person name="Friedman R."/>
            <person name="Frazier M."/>
            <person name="Venter J.C."/>
        </authorList>
    </citation>
    <scope>NUCLEOTIDE SEQUENCE [LARGE SCALE GENOMIC DNA]</scope>
    <source>
        <strain evidence="6 7">ATCC 23134</strain>
    </source>
</reference>
<feature type="domain" description="Type I restriction modification DNA specificity" evidence="5">
    <location>
        <begin position="1"/>
        <end position="179"/>
    </location>
</feature>
<evidence type="ECO:0000259" key="5">
    <source>
        <dbReference type="Pfam" id="PF01420"/>
    </source>
</evidence>
<dbReference type="Proteomes" id="UP000004095">
    <property type="component" value="Unassembled WGS sequence"/>
</dbReference>
<evidence type="ECO:0000313" key="7">
    <source>
        <dbReference type="Proteomes" id="UP000004095"/>
    </source>
</evidence>
<accession>A1ZTI8</accession>
<keyword evidence="3" id="KW-0238">DNA-binding</keyword>
<sequence>MSNWEEKKIQDFAEVKGGKRLPAGKEFSLTPTKHPYLRVTDMVNGSIDTSNLQYVDEEIEKVIRNYRISADDLYITIAGTIGSVGNIPELLHNALLTENAAKITNIDKSIIDKNYLQYYLSSEETKSQINKEIGIGGGVPKLALYRILNLVVQYPPLTYQRKIAQILSTVDRVIDGTQRAIEKYQTLKEGLMQDLFSRGIDVSTGKLRPPRQVAPELYQKTELGWIPKDYSFVRLEDLTLKIIDGTHHTPKYTESGIPFLRVTDVQTKDINFDKLKFVSLEEHQILTKRCNPEKGDLLLSKNGTIGIPKVVDWDWEFSIFVSLALIKPNHRLINVEYLLYFLKSELIKNQIIRQAKQGTVTNLHLEEIREFKIAQPPSIQEQNNIVEKLNNLEKQIESEQKSFQKLKTLKQALMQDLLTGKVSVEAAEAMVSPKGA</sequence>
<feature type="domain" description="Type I restriction modification DNA specificity" evidence="5">
    <location>
        <begin position="227"/>
        <end position="407"/>
    </location>
</feature>
<evidence type="ECO:0000256" key="4">
    <source>
        <dbReference type="SAM" id="Coils"/>
    </source>
</evidence>
<evidence type="ECO:0000256" key="1">
    <source>
        <dbReference type="ARBA" id="ARBA00010923"/>
    </source>
</evidence>
<name>A1ZTI8_MICM2</name>
<organism evidence="6 7">
    <name type="scientific">Microscilla marina ATCC 23134</name>
    <dbReference type="NCBI Taxonomy" id="313606"/>
    <lineage>
        <taxon>Bacteria</taxon>
        <taxon>Pseudomonadati</taxon>
        <taxon>Bacteroidota</taxon>
        <taxon>Cytophagia</taxon>
        <taxon>Cytophagales</taxon>
        <taxon>Microscillaceae</taxon>
        <taxon>Microscilla</taxon>
    </lineage>
</organism>
<dbReference type="PANTHER" id="PTHR30408">
    <property type="entry name" value="TYPE-1 RESTRICTION ENZYME ECOKI SPECIFICITY PROTEIN"/>
    <property type="match status" value="1"/>
</dbReference>
<dbReference type="InterPro" id="IPR000055">
    <property type="entry name" value="Restrct_endonuc_typeI_TRD"/>
</dbReference>
<dbReference type="CDD" id="cd17256">
    <property type="entry name" value="RMtype1_S_EcoJA65PI-TRD1-CR1_like"/>
    <property type="match status" value="1"/>
</dbReference>
<evidence type="ECO:0000313" key="6">
    <source>
        <dbReference type="EMBL" id="EAY26248.1"/>
    </source>
</evidence>
<dbReference type="Gene3D" id="1.10.287.1120">
    <property type="entry name" value="Bipartite methylase S protein"/>
    <property type="match status" value="1"/>
</dbReference>
<dbReference type="OrthoDB" id="825893at2"/>
<dbReference type="CDD" id="cd17246">
    <property type="entry name" value="RMtype1_S_SonII-TRD2-CR2_like"/>
    <property type="match status" value="1"/>
</dbReference>
<dbReference type="InterPro" id="IPR052021">
    <property type="entry name" value="Type-I_RS_S_subunit"/>
</dbReference>
<evidence type="ECO:0000256" key="2">
    <source>
        <dbReference type="ARBA" id="ARBA00022747"/>
    </source>
</evidence>
<dbReference type="GO" id="GO:0009307">
    <property type="term" value="P:DNA restriction-modification system"/>
    <property type="evidence" value="ECO:0007669"/>
    <property type="project" value="UniProtKB-KW"/>
</dbReference>
<dbReference type="Gene3D" id="3.90.220.20">
    <property type="entry name" value="DNA methylase specificity domains"/>
    <property type="match status" value="2"/>
</dbReference>
<dbReference type="eggNOG" id="COG0732">
    <property type="taxonomic scope" value="Bacteria"/>
</dbReference>
<dbReference type="Pfam" id="PF01420">
    <property type="entry name" value="Methylase_S"/>
    <property type="match status" value="2"/>
</dbReference>
<protein>
    <submittedName>
        <fullName evidence="6">Type I restriction enzyme StySJI specificity protein</fullName>
    </submittedName>
</protein>
<keyword evidence="2" id="KW-0680">Restriction system</keyword>
<dbReference type="RefSeq" id="WP_002701237.1">
    <property type="nucleotide sequence ID" value="NZ_AAWS01000036.1"/>
</dbReference>
<gene>
    <name evidence="6" type="ORF">M23134_01570</name>
</gene>
<comment type="similarity">
    <text evidence="1">Belongs to the type-I restriction system S methylase family.</text>
</comment>
<dbReference type="EMBL" id="AAWS01000036">
    <property type="protein sequence ID" value="EAY26248.1"/>
    <property type="molecule type" value="Genomic_DNA"/>
</dbReference>
<proteinExistence type="inferred from homology"/>
<comment type="caution">
    <text evidence="6">The sequence shown here is derived from an EMBL/GenBank/DDBJ whole genome shotgun (WGS) entry which is preliminary data.</text>
</comment>